<comment type="caution">
    <text evidence="1">The sequence shown here is derived from an EMBL/GenBank/DDBJ whole genome shotgun (WGS) entry which is preliminary data.</text>
</comment>
<evidence type="ECO:0000313" key="2">
    <source>
        <dbReference type="Proteomes" id="UP000632195"/>
    </source>
</evidence>
<sequence length="1158" mass="123091">MVQAGGTNIVNTQRLNAERPLSAQVGGSISFQGLAHGAFPANQSWIGFSEVGFEPFDFAGGLHTTLGNAFAVMTYGYGGDRAGVLIKTDVPSIRITMAWNDSASYSMTSENLSIWLSGRYAGSLVFGVRNGTMWFVSPRGSWEAVGTRPPQDSLFSFSLLPYGTEDYLSVGPLNATVSGIFLDTAGNVTVEVGGPFSSTSIYSITGGNQNLSAAEVNGYLYSKEEKVNGPGLQFDPYLSTTVNITGPSVAFVNPATGAGQALYERGMSIESYYFGSRYLYLLFSNGTRASVVTVNLSTLAVTYHNLTLPGNTTHAYVAGGYIIGTGPAGVTVSAYSGPPMSFHLNSTTLLSFGERNGNLSIALGSGESIESLEVLGENIDILDEVRLGYTGTGFNDSILFDGYLYSVVRVSENAYFVALPGGLQLVAQPVASEVLSQDIGASWDSLFSPPVKGRFTVEPGAGVLAVWNGNSTEFFSKYPPREVQASLVAQPRYVSNSTLVVRPSVVCPVPYHMVLSAFGENFTPINGTFEVSTSSVPEGRYTATITLIPVSGERVVRRFNVTVDHYSPVISPEPSSGSYILSGSRVTVSARDRNEIVWMRVQVLNRSVYASGNSTSFTVPTVAGTLHVNVTAMDALGVEFNSSILYHVLVRGGGAGTMEPINGSVLNTSAVELWWPAVTGVSMYMLALSSGNVSIRESLTFNRTVEHLGNGEWNATVYGMINGTAVALWHTSFTVITYAPSIRLVVERHAVSFSGNGSVKDVEVFVATNTTSVISLYINGELVASGQGEGLTFNVTPEFAPGEEGNISVMATATGPSGVVAVAHSYIYYNNSGPPAIVSGTVYTSSHTIRIGTDGLEVTVLPEAGLSAALNGSTMDIYLETVGTYNITLNVTTRCGVWSLEGFTAVYSDRAPAISASVTVHGNSINVNYTVTSQVPLRYVNITVGNRILRARAPSGNLEFEAPSNGVYRVRIVAFADNGLNSSYNSSVTVLFYPELGSISLSSTDTWLGIWVHIVGRGNLSLLNITWFVGGSKAGDGTGIVEGLLPGLYTVSARVSYRGRAVELSGTYFDPGFLPYAAPVAAALYLSLATALRKPPDRALEEEIIAMLPASYASVRRRARELGYRPGAARRCVSSLLSDRKISLGRDPDGRVFLRPPG</sequence>
<dbReference type="AlphaFoldDB" id="A0AA37BQG7"/>
<dbReference type="EMBL" id="BMNY01000001">
    <property type="protein sequence ID" value="GGM70256.1"/>
    <property type="molecule type" value="Genomic_DNA"/>
</dbReference>
<reference evidence="1" key="1">
    <citation type="journal article" date="2014" name="Int. J. Syst. Evol. Microbiol.">
        <title>Complete genome sequence of Corynebacterium casei LMG S-19264T (=DSM 44701T), isolated from a smear-ripened cheese.</title>
        <authorList>
            <consortium name="US DOE Joint Genome Institute (JGI-PGF)"/>
            <person name="Walter F."/>
            <person name="Albersmeier A."/>
            <person name="Kalinowski J."/>
            <person name="Ruckert C."/>
        </authorList>
    </citation>
    <scope>NUCLEOTIDE SEQUENCE</scope>
    <source>
        <strain evidence="1">JCM 13583</strain>
    </source>
</reference>
<organism evidence="1 2">
    <name type="scientific">Thermogymnomonas acidicola</name>
    <dbReference type="NCBI Taxonomy" id="399579"/>
    <lineage>
        <taxon>Archaea</taxon>
        <taxon>Methanobacteriati</taxon>
        <taxon>Thermoplasmatota</taxon>
        <taxon>Thermoplasmata</taxon>
        <taxon>Thermoplasmatales</taxon>
        <taxon>Thermogymnomonas</taxon>
    </lineage>
</organism>
<dbReference type="Proteomes" id="UP000632195">
    <property type="component" value="Unassembled WGS sequence"/>
</dbReference>
<accession>A0AA37BQG7</accession>
<dbReference type="RefSeq" id="WP_188680106.1">
    <property type="nucleotide sequence ID" value="NZ_BMNY01000001.1"/>
</dbReference>
<keyword evidence="2" id="KW-1185">Reference proteome</keyword>
<evidence type="ECO:0000313" key="1">
    <source>
        <dbReference type="EMBL" id="GGM70256.1"/>
    </source>
</evidence>
<name>A0AA37BQG7_9ARCH</name>
<gene>
    <name evidence="1" type="ORF">GCM10007108_05440</name>
</gene>
<reference evidence="1" key="2">
    <citation type="submission" date="2022-09" db="EMBL/GenBank/DDBJ databases">
        <authorList>
            <person name="Sun Q."/>
            <person name="Ohkuma M."/>
        </authorList>
    </citation>
    <scope>NUCLEOTIDE SEQUENCE</scope>
    <source>
        <strain evidence="1">JCM 13583</strain>
    </source>
</reference>
<proteinExistence type="predicted"/>
<protein>
    <submittedName>
        <fullName evidence="1">Uncharacterized protein</fullName>
    </submittedName>
</protein>